<dbReference type="InterPro" id="IPR011991">
    <property type="entry name" value="ArsR-like_HTH"/>
</dbReference>
<dbReference type="EMBL" id="VSSQ01003481">
    <property type="protein sequence ID" value="MPM20909.1"/>
    <property type="molecule type" value="Genomic_DNA"/>
</dbReference>
<dbReference type="PROSITE" id="PS00519">
    <property type="entry name" value="HTH_ASNC_1"/>
    <property type="match status" value="1"/>
</dbReference>
<keyword evidence="3" id="KW-0804">Transcription</keyword>
<comment type="caution">
    <text evidence="5">The sequence shown here is derived from an EMBL/GenBank/DDBJ whole genome shotgun (WGS) entry which is preliminary data.</text>
</comment>
<dbReference type="InterPro" id="IPR036388">
    <property type="entry name" value="WH-like_DNA-bd_sf"/>
</dbReference>
<dbReference type="InterPro" id="IPR036390">
    <property type="entry name" value="WH_DNA-bd_sf"/>
</dbReference>
<evidence type="ECO:0000259" key="4">
    <source>
        <dbReference type="PROSITE" id="PS50956"/>
    </source>
</evidence>
<dbReference type="InterPro" id="IPR000485">
    <property type="entry name" value="AsnC-type_HTH_dom"/>
</dbReference>
<dbReference type="Gene3D" id="3.30.70.920">
    <property type="match status" value="1"/>
</dbReference>
<dbReference type="AlphaFoldDB" id="A0A644XXT6"/>
<name>A0A644XXT6_9ZZZZ</name>
<dbReference type="InterPro" id="IPR011008">
    <property type="entry name" value="Dimeric_a/b-barrel"/>
</dbReference>
<evidence type="ECO:0000256" key="1">
    <source>
        <dbReference type="ARBA" id="ARBA00023015"/>
    </source>
</evidence>
<dbReference type="Pfam" id="PF01037">
    <property type="entry name" value="AsnC_trans_reg"/>
    <property type="match status" value="1"/>
</dbReference>
<dbReference type="PANTHER" id="PTHR30154:SF46">
    <property type="entry name" value="TRANSCRIPTIONAL REGULATORY PROTEIN"/>
    <property type="match status" value="1"/>
</dbReference>
<dbReference type="GO" id="GO:0043200">
    <property type="term" value="P:response to amino acid"/>
    <property type="evidence" value="ECO:0007669"/>
    <property type="project" value="TreeGrafter"/>
</dbReference>
<feature type="domain" description="HTH asnC-type" evidence="4">
    <location>
        <begin position="32"/>
        <end position="93"/>
    </location>
</feature>
<dbReference type="SUPFAM" id="SSF54909">
    <property type="entry name" value="Dimeric alpha+beta barrel"/>
    <property type="match status" value="1"/>
</dbReference>
<dbReference type="Gene3D" id="1.10.10.10">
    <property type="entry name" value="Winged helix-like DNA-binding domain superfamily/Winged helix DNA-binding domain"/>
    <property type="match status" value="1"/>
</dbReference>
<dbReference type="PRINTS" id="PR00033">
    <property type="entry name" value="HTHASNC"/>
</dbReference>
<dbReference type="CDD" id="cd00090">
    <property type="entry name" value="HTH_ARSR"/>
    <property type="match status" value="1"/>
</dbReference>
<dbReference type="InterPro" id="IPR019885">
    <property type="entry name" value="Tscrpt_reg_HTH_AsnC-type_CS"/>
</dbReference>
<dbReference type="PANTHER" id="PTHR30154">
    <property type="entry name" value="LEUCINE-RESPONSIVE REGULATORY PROTEIN"/>
    <property type="match status" value="1"/>
</dbReference>
<keyword evidence="1" id="KW-0805">Transcription regulation</keyword>
<keyword evidence="2" id="KW-0238">DNA-binding</keyword>
<dbReference type="SUPFAM" id="SSF46785">
    <property type="entry name" value="Winged helix' DNA-binding domain"/>
    <property type="match status" value="1"/>
</dbReference>
<dbReference type="SMART" id="SM00344">
    <property type="entry name" value="HTH_ASNC"/>
    <property type="match status" value="1"/>
</dbReference>
<reference evidence="5" key="1">
    <citation type="submission" date="2019-08" db="EMBL/GenBank/DDBJ databases">
        <authorList>
            <person name="Kucharzyk K."/>
            <person name="Murdoch R.W."/>
            <person name="Higgins S."/>
            <person name="Loffler F."/>
        </authorList>
    </citation>
    <scope>NUCLEOTIDE SEQUENCE</scope>
</reference>
<evidence type="ECO:0000256" key="3">
    <source>
        <dbReference type="ARBA" id="ARBA00023163"/>
    </source>
</evidence>
<organism evidence="5">
    <name type="scientific">bioreactor metagenome</name>
    <dbReference type="NCBI Taxonomy" id="1076179"/>
    <lineage>
        <taxon>unclassified sequences</taxon>
        <taxon>metagenomes</taxon>
        <taxon>ecological metagenomes</taxon>
    </lineage>
</organism>
<protein>
    <submittedName>
        <fullName evidence="5">Leucine-responsive regulatory protein</fullName>
    </submittedName>
</protein>
<evidence type="ECO:0000313" key="5">
    <source>
        <dbReference type="EMBL" id="MPM20909.1"/>
    </source>
</evidence>
<sequence>MRAALICVFFLCRVYPNARKILSQNNREMESLDKFDLAILTELQTNARLTNAELAQRVGLSAAPCWRRVRALEESGFIKGYHAELDRHKIGLGVLAFVRLDAERNTGDLTKSMEEAIAKIPDVVSCHYISGSGTFELQVVAKDLDSFSQFARNVLLNLPNVKDVHTSFSLGEVKTSGALPLTHLPGAR</sequence>
<dbReference type="FunFam" id="1.10.10.10:FF:000186">
    <property type="entry name" value="AsnC family transcriptional regulator"/>
    <property type="match status" value="1"/>
</dbReference>
<proteinExistence type="predicted"/>
<gene>
    <name evidence="5" type="primary">lrp_10</name>
    <name evidence="5" type="ORF">SDC9_67347</name>
</gene>
<dbReference type="InterPro" id="IPR019888">
    <property type="entry name" value="Tscrpt_reg_AsnC-like"/>
</dbReference>
<dbReference type="GO" id="GO:0043565">
    <property type="term" value="F:sequence-specific DNA binding"/>
    <property type="evidence" value="ECO:0007669"/>
    <property type="project" value="InterPro"/>
</dbReference>
<evidence type="ECO:0000256" key="2">
    <source>
        <dbReference type="ARBA" id="ARBA00023125"/>
    </source>
</evidence>
<dbReference type="PROSITE" id="PS50956">
    <property type="entry name" value="HTH_ASNC_2"/>
    <property type="match status" value="1"/>
</dbReference>
<dbReference type="InterPro" id="IPR019887">
    <property type="entry name" value="Tscrpt_reg_AsnC/Lrp_C"/>
</dbReference>
<accession>A0A644XXT6</accession>
<dbReference type="Pfam" id="PF13412">
    <property type="entry name" value="HTH_24"/>
    <property type="match status" value="1"/>
</dbReference>
<dbReference type="GO" id="GO:0005829">
    <property type="term" value="C:cytosol"/>
    <property type="evidence" value="ECO:0007669"/>
    <property type="project" value="TreeGrafter"/>
</dbReference>